<dbReference type="EMBL" id="BPLR01010173">
    <property type="protein sequence ID" value="GIY37469.1"/>
    <property type="molecule type" value="Genomic_DNA"/>
</dbReference>
<evidence type="ECO:0000313" key="2">
    <source>
        <dbReference type="EMBL" id="GIY37469.1"/>
    </source>
</evidence>
<feature type="region of interest" description="Disordered" evidence="1">
    <location>
        <begin position="1"/>
        <end position="26"/>
    </location>
</feature>
<dbReference type="Proteomes" id="UP001054945">
    <property type="component" value="Unassembled WGS sequence"/>
</dbReference>
<protein>
    <submittedName>
        <fullName evidence="2">Uncharacterized protein</fullName>
    </submittedName>
</protein>
<gene>
    <name evidence="2" type="ORF">CEXT_551601</name>
</gene>
<comment type="caution">
    <text evidence="2">The sequence shown here is derived from an EMBL/GenBank/DDBJ whole genome shotgun (WGS) entry which is preliminary data.</text>
</comment>
<evidence type="ECO:0000313" key="3">
    <source>
        <dbReference type="Proteomes" id="UP001054945"/>
    </source>
</evidence>
<organism evidence="2 3">
    <name type="scientific">Caerostris extrusa</name>
    <name type="common">Bark spider</name>
    <name type="synonym">Caerostris bankana</name>
    <dbReference type="NCBI Taxonomy" id="172846"/>
    <lineage>
        <taxon>Eukaryota</taxon>
        <taxon>Metazoa</taxon>
        <taxon>Ecdysozoa</taxon>
        <taxon>Arthropoda</taxon>
        <taxon>Chelicerata</taxon>
        <taxon>Arachnida</taxon>
        <taxon>Araneae</taxon>
        <taxon>Araneomorphae</taxon>
        <taxon>Entelegynae</taxon>
        <taxon>Araneoidea</taxon>
        <taxon>Araneidae</taxon>
        <taxon>Caerostris</taxon>
    </lineage>
</organism>
<dbReference type="AlphaFoldDB" id="A0AAV4SVZ6"/>
<proteinExistence type="predicted"/>
<keyword evidence="3" id="KW-1185">Reference proteome</keyword>
<evidence type="ECO:0000256" key="1">
    <source>
        <dbReference type="SAM" id="MobiDB-lite"/>
    </source>
</evidence>
<sequence>MKHSSHALTETHRVIRTEIPQSEYPLPPPRNASLARNFMNECQTSLHTPSSLLNKQTFGMSAHFISVLSGEKIPQMLKDVEFAILVLRSIWFHKWSGFLFDSQERWE</sequence>
<reference evidence="2 3" key="1">
    <citation type="submission" date="2021-06" db="EMBL/GenBank/DDBJ databases">
        <title>Caerostris extrusa draft genome.</title>
        <authorList>
            <person name="Kono N."/>
            <person name="Arakawa K."/>
        </authorList>
    </citation>
    <scope>NUCLEOTIDE SEQUENCE [LARGE SCALE GENOMIC DNA]</scope>
</reference>
<accession>A0AAV4SVZ6</accession>
<name>A0AAV4SVZ6_CAEEX</name>